<dbReference type="AlphaFoldDB" id="A0A8T0TCL0"/>
<gene>
    <name evidence="1" type="ORF">PVAP13_4NG159481</name>
</gene>
<dbReference type="EMBL" id="CM029044">
    <property type="protein sequence ID" value="KAG2605809.1"/>
    <property type="molecule type" value="Genomic_DNA"/>
</dbReference>
<comment type="caution">
    <text evidence="1">The sequence shown here is derived from an EMBL/GenBank/DDBJ whole genome shotgun (WGS) entry which is preliminary data.</text>
</comment>
<organism evidence="1 2">
    <name type="scientific">Panicum virgatum</name>
    <name type="common">Blackwell switchgrass</name>
    <dbReference type="NCBI Taxonomy" id="38727"/>
    <lineage>
        <taxon>Eukaryota</taxon>
        <taxon>Viridiplantae</taxon>
        <taxon>Streptophyta</taxon>
        <taxon>Embryophyta</taxon>
        <taxon>Tracheophyta</taxon>
        <taxon>Spermatophyta</taxon>
        <taxon>Magnoliopsida</taxon>
        <taxon>Liliopsida</taxon>
        <taxon>Poales</taxon>
        <taxon>Poaceae</taxon>
        <taxon>PACMAD clade</taxon>
        <taxon>Panicoideae</taxon>
        <taxon>Panicodae</taxon>
        <taxon>Paniceae</taxon>
        <taxon>Panicinae</taxon>
        <taxon>Panicum</taxon>
        <taxon>Panicum sect. Hiantes</taxon>
    </lineage>
</organism>
<keyword evidence="2" id="KW-1185">Reference proteome</keyword>
<proteinExistence type="predicted"/>
<reference evidence="1" key="1">
    <citation type="submission" date="2020-05" db="EMBL/GenBank/DDBJ databases">
        <title>WGS assembly of Panicum virgatum.</title>
        <authorList>
            <person name="Lovell J.T."/>
            <person name="Jenkins J."/>
            <person name="Shu S."/>
            <person name="Juenger T.E."/>
            <person name="Schmutz J."/>
        </authorList>
    </citation>
    <scope>NUCLEOTIDE SEQUENCE</scope>
    <source>
        <strain evidence="1">AP13</strain>
    </source>
</reference>
<evidence type="ECO:0000313" key="2">
    <source>
        <dbReference type="Proteomes" id="UP000823388"/>
    </source>
</evidence>
<evidence type="ECO:0000313" key="1">
    <source>
        <dbReference type="EMBL" id="KAG2605809.1"/>
    </source>
</evidence>
<dbReference type="Proteomes" id="UP000823388">
    <property type="component" value="Chromosome 4N"/>
</dbReference>
<accession>A0A8T0TCL0</accession>
<name>A0A8T0TCL0_PANVG</name>
<protein>
    <submittedName>
        <fullName evidence="1">Uncharacterized protein</fullName>
    </submittedName>
</protein>
<sequence length="120" mass="14014">MPWPAPASCRYVHAWNLPPWVARDLHLVGFSSSDEDEDQTEELDEEELLKQGLEVAKRMDPSTLKSEVDKFYDYEGPPSPEREVTATLRAPFSFWLTAEEAEADVMEVYRRVMNKRHREE</sequence>